<feature type="transmembrane region" description="Helical" evidence="11">
    <location>
        <begin position="40"/>
        <end position="61"/>
    </location>
</feature>
<dbReference type="SMART" id="SM00387">
    <property type="entry name" value="HATPase_c"/>
    <property type="match status" value="1"/>
</dbReference>
<evidence type="ECO:0000256" key="8">
    <source>
        <dbReference type="ARBA" id="ARBA00022989"/>
    </source>
</evidence>
<dbReference type="PRINTS" id="PR00344">
    <property type="entry name" value="BCTRLSENSOR"/>
</dbReference>
<dbReference type="GO" id="GO:0005886">
    <property type="term" value="C:plasma membrane"/>
    <property type="evidence" value="ECO:0007669"/>
    <property type="project" value="UniProtKB-SubCell"/>
</dbReference>
<dbReference type="PANTHER" id="PTHR45453:SF2">
    <property type="entry name" value="HISTIDINE KINASE"/>
    <property type="match status" value="1"/>
</dbReference>
<keyword evidence="6 11" id="KW-0812">Transmembrane</keyword>
<dbReference type="SUPFAM" id="SSF47384">
    <property type="entry name" value="Homodimeric domain of signal transducing histidine kinase"/>
    <property type="match status" value="1"/>
</dbReference>
<dbReference type="AlphaFoldDB" id="A0A1M4XNM4"/>
<dbReference type="PANTHER" id="PTHR45453">
    <property type="entry name" value="PHOSPHATE REGULON SENSOR PROTEIN PHOR"/>
    <property type="match status" value="1"/>
</dbReference>
<evidence type="ECO:0000256" key="1">
    <source>
        <dbReference type="ARBA" id="ARBA00000085"/>
    </source>
</evidence>
<comment type="subcellular location">
    <subcellularLocation>
        <location evidence="2">Cell membrane</location>
        <topology evidence="2">Multi-pass membrane protein</topology>
    </subcellularLocation>
</comment>
<dbReference type="InterPro" id="IPR050351">
    <property type="entry name" value="BphY/WalK/GraS-like"/>
</dbReference>
<dbReference type="GO" id="GO:0004721">
    <property type="term" value="F:phosphoprotein phosphatase activity"/>
    <property type="evidence" value="ECO:0007669"/>
    <property type="project" value="TreeGrafter"/>
</dbReference>
<keyword evidence="10 11" id="KW-0472">Membrane</keyword>
<dbReference type="Pfam" id="PF02518">
    <property type="entry name" value="HATPase_c"/>
    <property type="match status" value="1"/>
</dbReference>
<evidence type="ECO:0000256" key="4">
    <source>
        <dbReference type="ARBA" id="ARBA00022475"/>
    </source>
</evidence>
<dbReference type="SUPFAM" id="SSF55874">
    <property type="entry name" value="ATPase domain of HSP90 chaperone/DNA topoisomerase II/histidine kinase"/>
    <property type="match status" value="1"/>
</dbReference>
<keyword evidence="4" id="KW-1003">Cell membrane</keyword>
<evidence type="ECO:0000313" key="13">
    <source>
        <dbReference type="EMBL" id="SHE94812.1"/>
    </source>
</evidence>
<reference evidence="14" key="1">
    <citation type="submission" date="2016-11" db="EMBL/GenBank/DDBJ databases">
        <authorList>
            <person name="Varghese N."/>
            <person name="Submissions S."/>
        </authorList>
    </citation>
    <scope>NUCLEOTIDE SEQUENCE [LARGE SCALE GENOMIC DNA]</scope>
    <source>
        <strain evidence="14">DSM 18095</strain>
    </source>
</reference>
<dbReference type="STRING" id="1123404.SAMN02745784_02309"/>
<evidence type="ECO:0000256" key="5">
    <source>
        <dbReference type="ARBA" id="ARBA00022679"/>
    </source>
</evidence>
<dbReference type="PROSITE" id="PS50109">
    <property type="entry name" value="HIS_KIN"/>
    <property type="match status" value="1"/>
</dbReference>
<evidence type="ECO:0000256" key="11">
    <source>
        <dbReference type="SAM" id="Phobius"/>
    </source>
</evidence>
<keyword evidence="8 11" id="KW-1133">Transmembrane helix</keyword>
<evidence type="ECO:0000256" key="7">
    <source>
        <dbReference type="ARBA" id="ARBA00022777"/>
    </source>
</evidence>
<evidence type="ECO:0000256" key="10">
    <source>
        <dbReference type="ARBA" id="ARBA00023136"/>
    </source>
</evidence>
<accession>A0A1M4XNM4</accession>
<dbReference type="EC" id="2.7.13.3" evidence="3"/>
<organism evidence="13 14">
    <name type="scientific">Tissierella praeacuta DSM 18095</name>
    <dbReference type="NCBI Taxonomy" id="1123404"/>
    <lineage>
        <taxon>Bacteria</taxon>
        <taxon>Bacillati</taxon>
        <taxon>Bacillota</taxon>
        <taxon>Tissierellia</taxon>
        <taxon>Tissierellales</taxon>
        <taxon>Tissierellaceae</taxon>
        <taxon>Tissierella</taxon>
    </lineage>
</organism>
<feature type="transmembrane region" description="Helical" evidence="11">
    <location>
        <begin position="12"/>
        <end position="34"/>
    </location>
</feature>
<evidence type="ECO:0000259" key="12">
    <source>
        <dbReference type="PROSITE" id="PS50109"/>
    </source>
</evidence>
<protein>
    <recommendedName>
        <fullName evidence="3">histidine kinase</fullName>
        <ecNumber evidence="3">2.7.13.3</ecNumber>
    </recommendedName>
</protein>
<evidence type="ECO:0000256" key="9">
    <source>
        <dbReference type="ARBA" id="ARBA00023012"/>
    </source>
</evidence>
<dbReference type="EMBL" id="FQTY01000012">
    <property type="protein sequence ID" value="SHE94812.1"/>
    <property type="molecule type" value="Genomic_DNA"/>
</dbReference>
<dbReference type="GO" id="GO:0016036">
    <property type="term" value="P:cellular response to phosphate starvation"/>
    <property type="evidence" value="ECO:0007669"/>
    <property type="project" value="TreeGrafter"/>
</dbReference>
<dbReference type="InterPro" id="IPR005467">
    <property type="entry name" value="His_kinase_dom"/>
</dbReference>
<keyword evidence="7 13" id="KW-0418">Kinase</keyword>
<evidence type="ECO:0000256" key="6">
    <source>
        <dbReference type="ARBA" id="ARBA00022692"/>
    </source>
</evidence>
<gene>
    <name evidence="13" type="ORF">SAMN02745784_02309</name>
</gene>
<dbReference type="InterPro" id="IPR036097">
    <property type="entry name" value="HisK_dim/P_sf"/>
</dbReference>
<dbReference type="InterPro" id="IPR036890">
    <property type="entry name" value="HATPase_C_sf"/>
</dbReference>
<evidence type="ECO:0000313" key="14">
    <source>
        <dbReference type="Proteomes" id="UP000184114"/>
    </source>
</evidence>
<evidence type="ECO:0000256" key="3">
    <source>
        <dbReference type="ARBA" id="ARBA00012438"/>
    </source>
</evidence>
<dbReference type="FunFam" id="3.30.565.10:FF:000057">
    <property type="entry name" value="Sensor histidine kinase"/>
    <property type="match status" value="1"/>
</dbReference>
<dbReference type="GeneID" id="90994177"/>
<keyword evidence="5" id="KW-0808">Transferase</keyword>
<dbReference type="RefSeq" id="WP_072976395.1">
    <property type="nucleotide sequence ID" value="NZ_FQTY01000012.1"/>
</dbReference>
<keyword evidence="9" id="KW-0902">Two-component regulatory system</keyword>
<name>A0A1M4XNM4_9FIRM</name>
<feature type="domain" description="Histidine kinase" evidence="12">
    <location>
        <begin position="131"/>
        <end position="349"/>
    </location>
</feature>
<keyword evidence="14" id="KW-1185">Reference proteome</keyword>
<dbReference type="InterPro" id="IPR004358">
    <property type="entry name" value="Sig_transdc_His_kin-like_C"/>
</dbReference>
<dbReference type="Proteomes" id="UP000184114">
    <property type="component" value="Unassembled WGS sequence"/>
</dbReference>
<dbReference type="Gene3D" id="3.30.565.10">
    <property type="entry name" value="Histidine kinase-like ATPase, C-terminal domain"/>
    <property type="match status" value="1"/>
</dbReference>
<dbReference type="GO" id="GO:0000155">
    <property type="term" value="F:phosphorelay sensor kinase activity"/>
    <property type="evidence" value="ECO:0007669"/>
    <property type="project" value="InterPro"/>
</dbReference>
<sequence>MKFKDYIKDRLLYIVIYFIAISLVITIMMLDIIIRKERLNIVNIIYGFILGSIALGISISIEYIKKKRFYTPINYGLEKDEDLQYIYNIPDNISNEYSFLKKILIRDYTIYVNTLERYKKTTKTQMDFNNIWIHAMKTPVSVIRLMLENEKDKDIDENTRRSYESIEEEIEKLSHGLEMALYTLRINDFELDFKVEDISLLEIIRNVINENKSAFIVNSIYPKILSRDDIFVKSDKKWVKFIISQIISNAIKYSKVKESKDKDIIIKIYKEDENTIISIKDNGVGVPKEDLERVFDPFFTGINGRRYLESTGMGLYLSKDICNRLGHSINIESIEGEGTTVSVIFYSGKSIYNLTNN</sequence>
<evidence type="ECO:0000256" key="2">
    <source>
        <dbReference type="ARBA" id="ARBA00004651"/>
    </source>
</evidence>
<dbReference type="InterPro" id="IPR003594">
    <property type="entry name" value="HATPase_dom"/>
</dbReference>
<proteinExistence type="predicted"/>
<comment type="catalytic activity">
    <reaction evidence="1">
        <text>ATP + protein L-histidine = ADP + protein N-phospho-L-histidine.</text>
        <dbReference type="EC" id="2.7.13.3"/>
    </reaction>
</comment>